<reference evidence="2" key="1">
    <citation type="journal article" date="2019" name="Int. J. Syst. Evol. Microbiol.">
        <title>The Global Catalogue of Microorganisms (GCM) 10K type strain sequencing project: providing services to taxonomists for standard genome sequencing and annotation.</title>
        <authorList>
            <consortium name="The Broad Institute Genomics Platform"/>
            <consortium name="The Broad Institute Genome Sequencing Center for Infectious Disease"/>
            <person name="Wu L."/>
            <person name="Ma J."/>
        </authorList>
    </citation>
    <scope>NUCLEOTIDE SEQUENCE [LARGE SCALE GENOMIC DNA]</scope>
    <source>
        <strain evidence="2">JCM 17927</strain>
    </source>
</reference>
<accession>A0ABP8NBJ4</accession>
<evidence type="ECO:0008006" key="3">
    <source>
        <dbReference type="Google" id="ProtNLM"/>
    </source>
</evidence>
<comment type="caution">
    <text evidence="1">The sequence shown here is derived from an EMBL/GenBank/DDBJ whole genome shotgun (WGS) entry which is preliminary data.</text>
</comment>
<dbReference type="Gene3D" id="2.60.120.620">
    <property type="entry name" value="q2cbj1_9rhob like domain"/>
    <property type="match status" value="1"/>
</dbReference>
<dbReference type="SUPFAM" id="SSF51197">
    <property type="entry name" value="Clavaminate synthase-like"/>
    <property type="match status" value="1"/>
</dbReference>
<dbReference type="InterPro" id="IPR008775">
    <property type="entry name" value="Phytyl_CoA_dOase-like"/>
</dbReference>
<dbReference type="PANTHER" id="PTHR20883">
    <property type="entry name" value="PHYTANOYL-COA DIOXYGENASE DOMAIN CONTAINING 1"/>
    <property type="match status" value="1"/>
</dbReference>
<dbReference type="Pfam" id="PF05721">
    <property type="entry name" value="PhyH"/>
    <property type="match status" value="1"/>
</dbReference>
<proteinExistence type="predicted"/>
<keyword evidence="2" id="KW-1185">Reference proteome</keyword>
<evidence type="ECO:0000313" key="1">
    <source>
        <dbReference type="EMBL" id="GAA4464551.1"/>
    </source>
</evidence>
<evidence type="ECO:0000313" key="2">
    <source>
        <dbReference type="Proteomes" id="UP001501175"/>
    </source>
</evidence>
<protein>
    <recommendedName>
        <fullName evidence="3">Phytanoyl-CoA dioxygenase</fullName>
    </recommendedName>
</protein>
<sequence length="253" mass="28503">METTEAQTLKEAFDKDGYVYIPGFLSAGAFRELDQKLTDFIHEVVPGMPAEHAFYEDRNDTGSLKQLFHLSEYDPFFEKLLRGSKFEQLAELLLGEKMAKGDVEYFNKPAGIGKPTPPHQDCFYFMLTPPQAITFWIPLEDVDHENGCLRYVKGSHRLGMRPHGRSQTLGFSQAITDFGTPQDQENEVAVPARTGDVLGHHGMTIHRAGGNQSTTRSRRVIGLVYFGESAREDTVAKEAYQQKLKEERSLQAS</sequence>
<dbReference type="PANTHER" id="PTHR20883:SF46">
    <property type="entry name" value="PHYTANOYL-COA HYDROXYLASE"/>
    <property type="match status" value="1"/>
</dbReference>
<dbReference type="EMBL" id="BAABHD010000077">
    <property type="protein sequence ID" value="GAA4464551.1"/>
    <property type="molecule type" value="Genomic_DNA"/>
</dbReference>
<dbReference type="Proteomes" id="UP001501175">
    <property type="component" value="Unassembled WGS sequence"/>
</dbReference>
<gene>
    <name evidence="1" type="ORF">GCM10023189_43990</name>
</gene>
<organism evidence="1 2">
    <name type="scientific">Nibrella saemangeumensis</name>
    <dbReference type="NCBI Taxonomy" id="1084526"/>
    <lineage>
        <taxon>Bacteria</taxon>
        <taxon>Pseudomonadati</taxon>
        <taxon>Bacteroidota</taxon>
        <taxon>Cytophagia</taxon>
        <taxon>Cytophagales</taxon>
        <taxon>Spirosomataceae</taxon>
        <taxon>Nibrella</taxon>
    </lineage>
</organism>
<dbReference type="RefSeq" id="WP_345247138.1">
    <property type="nucleotide sequence ID" value="NZ_BAABHD010000077.1"/>
</dbReference>
<name>A0ABP8NBJ4_9BACT</name>